<dbReference type="InterPro" id="IPR023232">
    <property type="entry name" value="Glyco_hydro_2_AS"/>
</dbReference>
<evidence type="ECO:0000256" key="5">
    <source>
        <dbReference type="ARBA" id="ARBA00022801"/>
    </source>
</evidence>
<dbReference type="Proteomes" id="UP000007947">
    <property type="component" value="Chromosome"/>
</dbReference>
<dbReference type="Pfam" id="PF02836">
    <property type="entry name" value="Glyco_hydro_2_C"/>
    <property type="match status" value="1"/>
</dbReference>
<dbReference type="OrthoDB" id="9762066at2"/>
<accession>F5XF87</accession>
<dbReference type="EMBL" id="AP012204">
    <property type="protein sequence ID" value="BAK37825.1"/>
    <property type="molecule type" value="Genomic_DNA"/>
</dbReference>
<evidence type="ECO:0000256" key="1">
    <source>
        <dbReference type="ARBA" id="ARBA00001412"/>
    </source>
</evidence>
<dbReference type="GO" id="GO:0030246">
    <property type="term" value="F:carbohydrate binding"/>
    <property type="evidence" value="ECO:0007669"/>
    <property type="project" value="InterPro"/>
</dbReference>
<sequence>MSSYVEDLSPGSGRRTPARAWVHSDAPTLSLDGDWRFRLLPTHRGLDSSVADPALNDADWDTIAVPSHWALANDGAGGTYGQPIYTNVVYPFPVDPPSIPDENPTGEYRRRFARPEWAVGPAVGTVLLRFDGVESVYRVWLNGVEVGVGKGSRLVQEFDIGDLLIDGENVLVVRVHQWSSMSYLEDQDQWWLPGIFRSVTLLGRPAGCLDDVWLQTAYADGVGSCRLQLTAADDAFPVTVRIPELSVEHTYGSAADLDAPLTIGSVAPWSAESPRLYDVEISSTSETVTLRTGFRTVRIEGDRLLVNGRQVIFHGVNRHETHPERGRVFDREHARADMIMMKRHNVNAIRTSHYPPHPEVLELADELGFWLIDECDLETHGFAFSNWTDNPSDDPVWRDAYLDRIERTVERDKNHPCIVIWSLGNESGTGTNLAAMAQWVRARDPERPVHYEGDYTCAYTDIYSRMYPNLVELEAIGGEHGPLLSCGPAESRRVRSKPFLMCEYVHAMGNGPGAIAEYEAITEAYPRLHGGFVWEWRDHGLLTRTADGTPYYGYGGDFGEVIHDGNFVMDGLVLPNDQPTPGLAEFAAVSQPLIMTLAGSTLSIRNRYHSLDTGWLRFVARRELDGRMVEDSVLVVSAVPAGETVEIELPAELLASAGDGETWLTLTAELADATAWAPAGHVVARAQFDRSGPSAPLAGGAGWPGPAASAPVRVKDSARPRTKSFTAESSSAVFDLASGRLTSLFGLPIDGPRLELWRGPTDNDRSSSGGSYELGDPDQTGGHGTSGPSSEQRWRDRGLDRLTHRVLSIDTSATSGALRLLVCRVRSAAAASALFVDTTYTWVVDDGAEGSVDEVRLRVEINPSPAWDCTWPRAGVRFDLPAEVDRAAWFGTGPLESYPDTDYAAQVGRFAAGIDELNVTYSRPQETGHRAAFRELELAAAAGPVVRLRSLAGRGGYRPGFTLTRHTPQELDRAAHPYELPEPSRSYLFVDAAVHGIGSRACGIDVLPQHALWPAAFRFDLVFSDPR</sequence>
<dbReference type="SUPFAM" id="SSF51445">
    <property type="entry name" value="(Trans)glycosidases"/>
    <property type="match status" value="1"/>
</dbReference>
<evidence type="ECO:0000256" key="7">
    <source>
        <dbReference type="ARBA" id="ARBA00032230"/>
    </source>
</evidence>
<evidence type="ECO:0000256" key="8">
    <source>
        <dbReference type="RuleBase" id="RU361154"/>
    </source>
</evidence>
<dbReference type="Gene3D" id="2.70.98.10">
    <property type="match status" value="1"/>
</dbReference>
<keyword evidence="5 8" id="KW-0378">Hydrolase</keyword>
<dbReference type="SMART" id="SM01038">
    <property type="entry name" value="Bgal_small_N"/>
    <property type="match status" value="1"/>
</dbReference>
<name>F5XF87_MICPN</name>
<dbReference type="InterPro" id="IPR017853">
    <property type="entry name" value="GH"/>
</dbReference>
<feature type="compositionally biased region" description="Low complexity" evidence="9">
    <location>
        <begin position="694"/>
        <end position="711"/>
    </location>
</feature>
<evidence type="ECO:0000313" key="12">
    <source>
        <dbReference type="Proteomes" id="UP000007947"/>
    </source>
</evidence>
<dbReference type="InterPro" id="IPR006101">
    <property type="entry name" value="Glyco_hydro_2"/>
</dbReference>
<dbReference type="KEGG" id="mph:MLP_48110"/>
<gene>
    <name evidence="11" type="primary">lacZ</name>
    <name evidence="11" type="ordered locus">MLP_48110</name>
</gene>
<dbReference type="EC" id="3.2.1.23" evidence="3 8"/>
<feature type="region of interest" description="Disordered" evidence="9">
    <location>
        <begin position="694"/>
        <end position="724"/>
    </location>
</feature>
<evidence type="ECO:0000256" key="2">
    <source>
        <dbReference type="ARBA" id="ARBA00007401"/>
    </source>
</evidence>
<dbReference type="PANTHER" id="PTHR46323:SF2">
    <property type="entry name" value="BETA-GALACTOSIDASE"/>
    <property type="match status" value="1"/>
</dbReference>
<dbReference type="Gene3D" id="3.20.20.80">
    <property type="entry name" value="Glycosidases"/>
    <property type="match status" value="1"/>
</dbReference>
<keyword evidence="6 8" id="KW-0326">Glycosidase</keyword>
<dbReference type="Gene3D" id="2.60.120.260">
    <property type="entry name" value="Galactose-binding domain-like"/>
    <property type="match status" value="1"/>
</dbReference>
<dbReference type="AlphaFoldDB" id="F5XF87"/>
<dbReference type="GO" id="GO:0009341">
    <property type="term" value="C:beta-galactosidase complex"/>
    <property type="evidence" value="ECO:0007669"/>
    <property type="project" value="InterPro"/>
</dbReference>
<comment type="similarity">
    <text evidence="2 8">Belongs to the glycosyl hydrolase 2 family.</text>
</comment>
<dbReference type="InterPro" id="IPR006102">
    <property type="entry name" value="Ig-like_GH2"/>
</dbReference>
<evidence type="ECO:0000256" key="9">
    <source>
        <dbReference type="SAM" id="MobiDB-lite"/>
    </source>
</evidence>
<dbReference type="InterPro" id="IPR032312">
    <property type="entry name" value="LacZ_4"/>
</dbReference>
<dbReference type="SUPFAM" id="SSF49785">
    <property type="entry name" value="Galactose-binding domain-like"/>
    <property type="match status" value="1"/>
</dbReference>
<dbReference type="Pfam" id="PF00703">
    <property type="entry name" value="Glyco_hydro_2"/>
    <property type="match status" value="1"/>
</dbReference>
<feature type="region of interest" description="Disordered" evidence="9">
    <location>
        <begin position="755"/>
        <end position="794"/>
    </location>
</feature>
<dbReference type="InterPro" id="IPR006104">
    <property type="entry name" value="Glyco_hydro_2_N"/>
</dbReference>
<dbReference type="InterPro" id="IPR006103">
    <property type="entry name" value="Glyco_hydro_2_cat"/>
</dbReference>
<reference evidence="11 12" key="1">
    <citation type="submission" date="2011-05" db="EMBL/GenBank/DDBJ databases">
        <title>Whole genome sequence of Microlunatus phosphovorus NM-1.</title>
        <authorList>
            <person name="Hosoyama A."/>
            <person name="Sasaki K."/>
            <person name="Harada T."/>
            <person name="Igarashi R."/>
            <person name="Kawakoshi A."/>
            <person name="Sasagawa M."/>
            <person name="Fukada J."/>
            <person name="Nakamura S."/>
            <person name="Katano Y."/>
            <person name="Hanada S."/>
            <person name="Kamagata Y."/>
            <person name="Nakamura N."/>
            <person name="Yamazaki S."/>
            <person name="Fujita N."/>
        </authorList>
    </citation>
    <scope>NUCLEOTIDE SEQUENCE [LARGE SCALE GENOMIC DNA]</scope>
    <source>
        <strain evidence="12">ATCC 700054 / DSM 10555 / JCM 9379 / NBRC 101784 / NCIMB 13414 / VKM Ac-1990 / NM-1</strain>
    </source>
</reference>
<dbReference type="PRINTS" id="PR00132">
    <property type="entry name" value="GLHYDRLASE2"/>
</dbReference>
<dbReference type="SUPFAM" id="SSF49303">
    <property type="entry name" value="beta-Galactosidase/glucuronidase domain"/>
    <property type="match status" value="2"/>
</dbReference>
<comment type="catalytic activity">
    <reaction evidence="1 8">
        <text>Hydrolysis of terminal non-reducing beta-D-galactose residues in beta-D-galactosides.</text>
        <dbReference type="EC" id="3.2.1.23"/>
    </reaction>
</comment>
<evidence type="ECO:0000256" key="4">
    <source>
        <dbReference type="ARBA" id="ARBA00013303"/>
    </source>
</evidence>
<dbReference type="Gene3D" id="2.60.40.10">
    <property type="entry name" value="Immunoglobulins"/>
    <property type="match status" value="2"/>
</dbReference>
<feature type="domain" description="Beta galactosidase small chain/" evidence="10">
    <location>
        <begin position="724"/>
        <end position="1024"/>
    </location>
</feature>
<dbReference type="InterPro" id="IPR011013">
    <property type="entry name" value="Gal_mutarotase_sf_dom"/>
</dbReference>
<dbReference type="InterPro" id="IPR023230">
    <property type="entry name" value="Glyco_hydro_2_CS"/>
</dbReference>
<dbReference type="InterPro" id="IPR004199">
    <property type="entry name" value="B-gal_small/dom_5"/>
</dbReference>
<evidence type="ECO:0000313" key="11">
    <source>
        <dbReference type="EMBL" id="BAK37825.1"/>
    </source>
</evidence>
<keyword evidence="12" id="KW-1185">Reference proteome</keyword>
<dbReference type="PROSITE" id="PS00608">
    <property type="entry name" value="GLYCOSYL_HYDROL_F2_2"/>
    <property type="match status" value="1"/>
</dbReference>
<dbReference type="STRING" id="1032480.MLP_48110"/>
<evidence type="ECO:0000256" key="3">
    <source>
        <dbReference type="ARBA" id="ARBA00012756"/>
    </source>
</evidence>
<organism evidence="11 12">
    <name type="scientific">Microlunatus phosphovorus (strain ATCC 700054 / DSM 10555 / JCM 9379 / NBRC 101784 / NCIMB 13414 / VKM Ac-1990 / NM-1)</name>
    <dbReference type="NCBI Taxonomy" id="1032480"/>
    <lineage>
        <taxon>Bacteria</taxon>
        <taxon>Bacillati</taxon>
        <taxon>Actinomycetota</taxon>
        <taxon>Actinomycetes</taxon>
        <taxon>Propionibacteriales</taxon>
        <taxon>Propionibacteriaceae</taxon>
        <taxon>Microlunatus</taxon>
    </lineage>
</organism>
<feature type="compositionally biased region" description="Basic and acidic residues" evidence="9">
    <location>
        <begin position="755"/>
        <end position="765"/>
    </location>
</feature>
<dbReference type="eggNOG" id="COG3250">
    <property type="taxonomic scope" value="Bacteria"/>
</dbReference>
<dbReference type="Pfam" id="PF02837">
    <property type="entry name" value="Glyco_hydro_2_N"/>
    <property type="match status" value="1"/>
</dbReference>
<dbReference type="GO" id="GO:0004565">
    <property type="term" value="F:beta-galactosidase activity"/>
    <property type="evidence" value="ECO:0007669"/>
    <property type="project" value="UniProtKB-EC"/>
</dbReference>
<dbReference type="PANTHER" id="PTHR46323">
    <property type="entry name" value="BETA-GALACTOSIDASE"/>
    <property type="match status" value="1"/>
</dbReference>
<dbReference type="RefSeq" id="WP_013865649.1">
    <property type="nucleotide sequence ID" value="NC_015635.1"/>
</dbReference>
<dbReference type="Pfam" id="PF02929">
    <property type="entry name" value="Bgal_small_N"/>
    <property type="match status" value="1"/>
</dbReference>
<dbReference type="Pfam" id="PF16353">
    <property type="entry name" value="LacZ_4"/>
    <property type="match status" value="1"/>
</dbReference>
<dbReference type="InterPro" id="IPR050347">
    <property type="entry name" value="Bact_Beta-galactosidase"/>
</dbReference>
<evidence type="ECO:0000256" key="6">
    <source>
        <dbReference type="ARBA" id="ARBA00023295"/>
    </source>
</evidence>
<proteinExistence type="inferred from homology"/>
<dbReference type="PROSITE" id="PS00719">
    <property type="entry name" value="GLYCOSYL_HYDROL_F2_1"/>
    <property type="match status" value="1"/>
</dbReference>
<dbReference type="InterPro" id="IPR013783">
    <property type="entry name" value="Ig-like_fold"/>
</dbReference>
<dbReference type="InterPro" id="IPR008979">
    <property type="entry name" value="Galactose-bd-like_sf"/>
</dbReference>
<dbReference type="HOGENOM" id="CLU_002346_0_0_11"/>
<dbReference type="SUPFAM" id="SSF74650">
    <property type="entry name" value="Galactose mutarotase-like"/>
    <property type="match status" value="1"/>
</dbReference>
<dbReference type="InterPro" id="IPR036156">
    <property type="entry name" value="Beta-gal/glucu_dom_sf"/>
</dbReference>
<dbReference type="InterPro" id="IPR014718">
    <property type="entry name" value="GH-type_carb-bd"/>
</dbReference>
<evidence type="ECO:0000259" key="10">
    <source>
        <dbReference type="SMART" id="SM01038"/>
    </source>
</evidence>
<protein>
    <recommendedName>
        <fullName evidence="4 8">Beta-galactosidase</fullName>
        <ecNumber evidence="3 8">3.2.1.23</ecNumber>
    </recommendedName>
    <alternativeName>
        <fullName evidence="7 8">Lactase</fullName>
    </alternativeName>
</protein>
<dbReference type="GO" id="GO:0005990">
    <property type="term" value="P:lactose catabolic process"/>
    <property type="evidence" value="ECO:0007669"/>
    <property type="project" value="TreeGrafter"/>
</dbReference>